<sequence>MPPCRPRVRRAVAVALEEPRRRTREMRWMSNESVSQPCWKLPGSNGFLFSTWWVVVRKRYPIRGSILPRNPDPTDYSRAATVPMTPTAVQHLHGSL</sequence>
<keyword evidence="2" id="KW-1185">Reference proteome</keyword>
<accession>A0A0D9WRG2</accession>
<dbReference type="Gramene" id="LPERR06G15800.1">
    <property type="protein sequence ID" value="LPERR06G15800.1"/>
    <property type="gene ID" value="LPERR06G15800"/>
</dbReference>
<reference evidence="1 2" key="1">
    <citation type="submission" date="2012-08" db="EMBL/GenBank/DDBJ databases">
        <title>Oryza genome evolution.</title>
        <authorList>
            <person name="Wing R.A."/>
        </authorList>
    </citation>
    <scope>NUCLEOTIDE SEQUENCE</scope>
</reference>
<dbReference type="AlphaFoldDB" id="A0A0D9WRG2"/>
<protein>
    <submittedName>
        <fullName evidence="1">Uncharacterized protein</fullName>
    </submittedName>
</protein>
<dbReference type="Proteomes" id="UP000032180">
    <property type="component" value="Chromosome 6"/>
</dbReference>
<dbReference type="EnsemblPlants" id="LPERR06G15800.1">
    <property type="protein sequence ID" value="LPERR06G15800.1"/>
    <property type="gene ID" value="LPERR06G15800"/>
</dbReference>
<proteinExistence type="predicted"/>
<name>A0A0D9WRG2_9ORYZ</name>
<dbReference type="HOGENOM" id="CLU_2362765_0_0_1"/>
<evidence type="ECO:0000313" key="1">
    <source>
        <dbReference type="EnsemblPlants" id="LPERR06G15800.1"/>
    </source>
</evidence>
<reference evidence="2" key="2">
    <citation type="submission" date="2013-12" db="EMBL/GenBank/DDBJ databases">
        <authorList>
            <person name="Yu Y."/>
            <person name="Lee S."/>
            <person name="de Baynast K."/>
            <person name="Wissotski M."/>
            <person name="Liu L."/>
            <person name="Talag J."/>
            <person name="Goicoechea J."/>
            <person name="Angelova A."/>
            <person name="Jetty R."/>
            <person name="Kudrna D."/>
            <person name="Golser W."/>
            <person name="Rivera L."/>
            <person name="Zhang J."/>
            <person name="Wing R."/>
        </authorList>
    </citation>
    <scope>NUCLEOTIDE SEQUENCE</scope>
</reference>
<organism evidence="1 2">
    <name type="scientific">Leersia perrieri</name>
    <dbReference type="NCBI Taxonomy" id="77586"/>
    <lineage>
        <taxon>Eukaryota</taxon>
        <taxon>Viridiplantae</taxon>
        <taxon>Streptophyta</taxon>
        <taxon>Embryophyta</taxon>
        <taxon>Tracheophyta</taxon>
        <taxon>Spermatophyta</taxon>
        <taxon>Magnoliopsida</taxon>
        <taxon>Liliopsida</taxon>
        <taxon>Poales</taxon>
        <taxon>Poaceae</taxon>
        <taxon>BOP clade</taxon>
        <taxon>Oryzoideae</taxon>
        <taxon>Oryzeae</taxon>
        <taxon>Oryzinae</taxon>
        <taxon>Leersia</taxon>
    </lineage>
</organism>
<reference evidence="1" key="3">
    <citation type="submission" date="2015-04" db="UniProtKB">
        <authorList>
            <consortium name="EnsemblPlants"/>
        </authorList>
    </citation>
    <scope>IDENTIFICATION</scope>
</reference>
<evidence type="ECO:0000313" key="2">
    <source>
        <dbReference type="Proteomes" id="UP000032180"/>
    </source>
</evidence>